<gene>
    <name evidence="8" type="ORF">NQ317_015482</name>
</gene>
<keyword evidence="3" id="KW-0238">DNA-binding</keyword>
<proteinExistence type="predicted"/>
<sequence length="387" mass="44339">MFYYFFIGKPCPNRQCTGRLEILPCRGHCGYPVTHFWRHTEHAIFFQAKGVHDHPRPEAKSTSEARRTLGSGRRVRGLAVMLAKEAALGNKLMSLREPKRQSQKITNQGTRSTSQTLSDTEGAYQQPQVLNYWTQEPSYAQSYPTEIATSLNQQYDFNNISTDIFQSEEIFQMDQPVKPDFVQSNQSNDVTRSPPTLLDLGSGTIHRELKTEDYWSSSISHMLMNDDSNNSSTSNSRFNLSPDSQMMMNNNLSQMDQNTYLDSRIDELAFAVQKAPYCQQPSLENGYKHNSFEGLDSKMAYDVDDKGYQHFEAYTNPKTYAKPTYQEEYIDLCQYNDYNNFVSTGDSSKIVTENIFSDLDFRINTCVPSISNVHNYSHSTFDVISHQ</sequence>
<protein>
    <recommendedName>
        <fullName evidence="7">GCM domain-containing protein</fullName>
    </recommendedName>
</protein>
<reference evidence="8" key="1">
    <citation type="journal article" date="2023" name="Insect Mol. Biol.">
        <title>Genome sequencing provides insights into the evolution of gene families encoding plant cell wall-degrading enzymes in longhorned beetles.</title>
        <authorList>
            <person name="Shin N.R."/>
            <person name="Okamura Y."/>
            <person name="Kirsch R."/>
            <person name="Pauchet Y."/>
        </authorList>
    </citation>
    <scope>NUCLEOTIDE SEQUENCE</scope>
    <source>
        <strain evidence="8">MMC_N1</strain>
    </source>
</reference>
<feature type="region of interest" description="Disordered" evidence="6">
    <location>
        <begin position="97"/>
        <end position="119"/>
    </location>
</feature>
<evidence type="ECO:0000256" key="4">
    <source>
        <dbReference type="ARBA" id="ARBA00023163"/>
    </source>
</evidence>
<evidence type="ECO:0000256" key="3">
    <source>
        <dbReference type="ARBA" id="ARBA00023125"/>
    </source>
</evidence>
<dbReference type="Pfam" id="PF03615">
    <property type="entry name" value="GCM"/>
    <property type="match status" value="1"/>
</dbReference>
<evidence type="ECO:0000256" key="1">
    <source>
        <dbReference type="ARBA" id="ARBA00022473"/>
    </source>
</evidence>
<evidence type="ECO:0000256" key="5">
    <source>
        <dbReference type="ARBA" id="ARBA00023242"/>
    </source>
</evidence>
<dbReference type="Gene3D" id="2.20.25.670">
    <property type="entry name" value="GCM domain, large subdomain"/>
    <property type="match status" value="1"/>
</dbReference>
<evidence type="ECO:0000313" key="8">
    <source>
        <dbReference type="EMBL" id="KAJ8977159.1"/>
    </source>
</evidence>
<keyword evidence="4" id="KW-0804">Transcription</keyword>
<dbReference type="InterPro" id="IPR003902">
    <property type="entry name" value="Tscrpt_reg_GCM"/>
</dbReference>
<feature type="compositionally biased region" description="Basic and acidic residues" evidence="6">
    <location>
        <begin position="51"/>
        <end position="67"/>
    </location>
</feature>
<keyword evidence="5" id="KW-0539">Nucleus</keyword>
<keyword evidence="9" id="KW-1185">Reference proteome</keyword>
<feature type="region of interest" description="Disordered" evidence="6">
    <location>
        <begin position="51"/>
        <end position="70"/>
    </location>
</feature>
<evidence type="ECO:0000256" key="6">
    <source>
        <dbReference type="SAM" id="MobiDB-lite"/>
    </source>
</evidence>
<feature type="domain" description="GCM" evidence="7">
    <location>
        <begin position="1"/>
        <end position="69"/>
    </location>
</feature>
<evidence type="ECO:0000313" key="9">
    <source>
        <dbReference type="Proteomes" id="UP001162164"/>
    </source>
</evidence>
<dbReference type="PANTHER" id="PTHR12414">
    <property type="entry name" value="GLIAL CELLS MISSING RELATED/GLIDE"/>
    <property type="match status" value="1"/>
</dbReference>
<dbReference type="InterPro" id="IPR039791">
    <property type="entry name" value="GCM"/>
</dbReference>
<dbReference type="Proteomes" id="UP001162164">
    <property type="component" value="Unassembled WGS sequence"/>
</dbReference>
<dbReference type="EMBL" id="JAPWTJ010000582">
    <property type="protein sequence ID" value="KAJ8977159.1"/>
    <property type="molecule type" value="Genomic_DNA"/>
</dbReference>
<keyword evidence="2" id="KW-0805">Transcription regulation</keyword>
<dbReference type="InterPro" id="IPR043021">
    <property type="entry name" value="GCM_small"/>
</dbReference>
<name>A0ABQ9JGW3_9CUCU</name>
<dbReference type="PANTHER" id="PTHR12414:SF8">
    <property type="entry name" value="TRANSCRIPTION FACTOR GLIAL CELLS MISSING-RELATED"/>
    <property type="match status" value="1"/>
</dbReference>
<dbReference type="InterPro" id="IPR036115">
    <property type="entry name" value="GCM_dom_sf"/>
</dbReference>
<evidence type="ECO:0000259" key="7">
    <source>
        <dbReference type="PROSITE" id="PS50807"/>
    </source>
</evidence>
<evidence type="ECO:0000256" key="2">
    <source>
        <dbReference type="ARBA" id="ARBA00023015"/>
    </source>
</evidence>
<dbReference type="SUPFAM" id="SSF90073">
    <property type="entry name" value="GCM domain"/>
    <property type="match status" value="1"/>
</dbReference>
<dbReference type="Gene3D" id="3.30.70.3530">
    <property type="entry name" value="GCM motif"/>
    <property type="match status" value="1"/>
</dbReference>
<accession>A0ABQ9JGW3</accession>
<organism evidence="8 9">
    <name type="scientific">Molorchus minor</name>
    <dbReference type="NCBI Taxonomy" id="1323400"/>
    <lineage>
        <taxon>Eukaryota</taxon>
        <taxon>Metazoa</taxon>
        <taxon>Ecdysozoa</taxon>
        <taxon>Arthropoda</taxon>
        <taxon>Hexapoda</taxon>
        <taxon>Insecta</taxon>
        <taxon>Pterygota</taxon>
        <taxon>Neoptera</taxon>
        <taxon>Endopterygota</taxon>
        <taxon>Coleoptera</taxon>
        <taxon>Polyphaga</taxon>
        <taxon>Cucujiformia</taxon>
        <taxon>Chrysomeloidea</taxon>
        <taxon>Cerambycidae</taxon>
        <taxon>Lamiinae</taxon>
        <taxon>Monochamini</taxon>
        <taxon>Molorchus</taxon>
    </lineage>
</organism>
<dbReference type="InterPro" id="IPR043020">
    <property type="entry name" value="GCM_large"/>
</dbReference>
<comment type="caution">
    <text evidence="8">The sequence shown here is derived from an EMBL/GenBank/DDBJ whole genome shotgun (WGS) entry which is preliminary data.</text>
</comment>
<keyword evidence="1" id="KW-0217">Developmental protein</keyword>
<feature type="compositionally biased region" description="Polar residues" evidence="6">
    <location>
        <begin position="103"/>
        <end position="119"/>
    </location>
</feature>
<dbReference type="PROSITE" id="PS50807">
    <property type="entry name" value="GCM"/>
    <property type="match status" value="1"/>
</dbReference>